<dbReference type="EMBL" id="JPGY02000002">
    <property type="protein sequence ID" value="KRU10743.1"/>
    <property type="molecule type" value="Genomic_DNA"/>
</dbReference>
<protein>
    <submittedName>
        <fullName evidence="4">Helix-turn-helix domain protein</fullName>
    </submittedName>
    <submittedName>
        <fullName evidence="3">Helix-turn-helix domain-containing protein</fullName>
    </submittedName>
</protein>
<evidence type="ECO:0000256" key="1">
    <source>
        <dbReference type="SAM" id="MobiDB-lite"/>
    </source>
</evidence>
<dbReference type="InterPro" id="IPR010982">
    <property type="entry name" value="Lambda_DNA-bd_dom_sf"/>
</dbReference>
<reference evidence="3 7" key="1">
    <citation type="journal article" date="2015" name="Genome Announc.">
        <title>Complete Genome Sequence of the Nitrogen-Fixing and Solvent-Producing Clostridium pasteurianum DSM 525.</title>
        <authorList>
            <person name="Poehlein A."/>
            <person name="Grosse-Honebrink A."/>
            <person name="Zhang Y."/>
            <person name="Minton N.P."/>
            <person name="Daniel R."/>
        </authorList>
    </citation>
    <scope>NUCLEOTIDE SEQUENCE [LARGE SCALE GENOMIC DNA]</scope>
    <source>
        <strain evidence="3">DSM 525</strain>
        <strain evidence="7">DSM 525 / ATCC 6013</strain>
    </source>
</reference>
<dbReference type="GO" id="GO:0003677">
    <property type="term" value="F:DNA binding"/>
    <property type="evidence" value="ECO:0007669"/>
    <property type="project" value="InterPro"/>
</dbReference>
<dbReference type="CDD" id="cd00093">
    <property type="entry name" value="HTH_XRE"/>
    <property type="match status" value="1"/>
</dbReference>
<dbReference type="Gene3D" id="1.10.260.40">
    <property type="entry name" value="lambda repressor-like DNA-binding domains"/>
    <property type="match status" value="1"/>
</dbReference>
<dbReference type="KEGG" id="cpat:CLPA_c40660"/>
<feature type="region of interest" description="Disordered" evidence="1">
    <location>
        <begin position="121"/>
        <end position="146"/>
    </location>
</feature>
<name>A0A0H3JBP6_CLOPA</name>
<dbReference type="SMART" id="SM00530">
    <property type="entry name" value="HTH_XRE"/>
    <property type="match status" value="1"/>
</dbReference>
<evidence type="ECO:0000259" key="2">
    <source>
        <dbReference type="PROSITE" id="PS50943"/>
    </source>
</evidence>
<accession>A0A0H3JBP6</accession>
<dbReference type="AlphaFoldDB" id="A0A0H3JBP6"/>
<keyword evidence="7" id="KW-1185">Reference proteome</keyword>
<evidence type="ECO:0000313" key="4">
    <source>
        <dbReference type="EMBL" id="KRU10743.1"/>
    </source>
</evidence>
<dbReference type="KEGG" id="cpae:CPAST_c40660"/>
<dbReference type="Proteomes" id="UP000028042">
    <property type="component" value="Unassembled WGS sequence"/>
</dbReference>
<sequence>MNIGDRIKQRRKELDLSVDDIASKLGKNRATIYRYESNDIENLPITILEPLAIILETTPAHLLGLDNNKINTIKTKFSPEENTIISKYRILDTKGKHTVNTILDMEYNRCKEDQSTPLAAHDREDIKVSEQDKQHDIDIMKNDNEW</sequence>
<dbReference type="GeneID" id="93076189"/>
<dbReference type="PATRIC" id="fig|1262449.3.peg.2065"/>
<dbReference type="EMBL" id="CP009268">
    <property type="protein sequence ID" value="AJA54083.1"/>
    <property type="molecule type" value="Genomic_DNA"/>
</dbReference>
<dbReference type="Proteomes" id="UP000030905">
    <property type="component" value="Chromosome"/>
</dbReference>
<evidence type="ECO:0000313" key="3">
    <source>
        <dbReference type="EMBL" id="AJA54083.1"/>
    </source>
</evidence>
<dbReference type="PROSITE" id="PS50943">
    <property type="entry name" value="HTH_CROC1"/>
    <property type="match status" value="1"/>
</dbReference>
<evidence type="ECO:0000313" key="6">
    <source>
        <dbReference type="Proteomes" id="UP000028042"/>
    </source>
</evidence>
<dbReference type="eggNOG" id="COG1396">
    <property type="taxonomic scope" value="Bacteria"/>
</dbReference>
<evidence type="ECO:0000313" key="5">
    <source>
        <dbReference type="EMBL" id="KRU13892.1"/>
    </source>
</evidence>
<dbReference type="InterPro" id="IPR001387">
    <property type="entry name" value="Cro/C1-type_HTH"/>
</dbReference>
<dbReference type="EMBL" id="JPGY02000001">
    <property type="protein sequence ID" value="KRU13892.1"/>
    <property type="molecule type" value="Genomic_DNA"/>
</dbReference>
<reference evidence="4" key="2">
    <citation type="submission" date="2015-10" db="EMBL/GenBank/DDBJ databases">
        <title>Improved Draft Genome Sequence of Clostridium pasteurianum Strain ATCC 6013 (DSM 525) Using a Hybrid Next-Generation Sequencing Approach.</title>
        <authorList>
            <person name="Pyne M.E."/>
            <person name="Utturkar S.M."/>
            <person name="Brown S.D."/>
            <person name="Moo-Young M."/>
            <person name="Chung D.A."/>
            <person name="Chou P.C."/>
        </authorList>
    </citation>
    <scope>NUCLEOTIDE SEQUENCE</scope>
    <source>
        <strain evidence="4">ATCC 6013</strain>
    </source>
</reference>
<feature type="domain" description="HTH cro/C1-type" evidence="2">
    <location>
        <begin position="7"/>
        <end position="62"/>
    </location>
</feature>
<organism evidence="3 7">
    <name type="scientific">Clostridium pasteurianum DSM 525 = ATCC 6013</name>
    <dbReference type="NCBI Taxonomy" id="1262449"/>
    <lineage>
        <taxon>Bacteria</taxon>
        <taxon>Bacillati</taxon>
        <taxon>Bacillota</taxon>
        <taxon>Clostridia</taxon>
        <taxon>Eubacteriales</taxon>
        <taxon>Clostridiaceae</taxon>
        <taxon>Clostridium</taxon>
    </lineage>
</organism>
<proteinExistence type="predicted"/>
<reference evidence="4 6" key="3">
    <citation type="journal article" name="Genome Announc.">
        <title>Improved Draft Genome Sequence of Clostridium pasteurianum Strain ATCC 6013 (DSM 525) Using a Hybrid Next-Generation Sequencing Approach.</title>
        <authorList>
            <person name="Pyne M.E."/>
            <person name="Utturkar S."/>
            <person name="Brown S.D."/>
            <person name="Moo-Young M."/>
            <person name="Chung D.A."/>
            <person name="Chou C.P."/>
        </authorList>
    </citation>
    <scope>NUCLEOTIDE SEQUENCE [LARGE SCALE GENOMIC DNA]</scope>
    <source>
        <strain evidence="4 6">ATCC 6013</strain>
    </source>
</reference>
<evidence type="ECO:0000313" key="7">
    <source>
        <dbReference type="Proteomes" id="UP000030905"/>
    </source>
</evidence>
<dbReference type="SUPFAM" id="SSF47413">
    <property type="entry name" value="lambda repressor-like DNA-binding domains"/>
    <property type="match status" value="1"/>
</dbReference>
<dbReference type="RefSeq" id="WP_003444915.1">
    <property type="nucleotide sequence ID" value="NZ_ANZB01000006.1"/>
</dbReference>
<gene>
    <name evidence="3" type="ORF">CLPA_c40660</name>
    <name evidence="5" type="ORF">CP6013_03148</name>
    <name evidence="4" type="ORF">CP6013_04035</name>
</gene>
<dbReference type="Pfam" id="PF01381">
    <property type="entry name" value="HTH_3"/>
    <property type="match status" value="1"/>
</dbReference>